<accession>A0A2P5E3N3</accession>
<gene>
    <name evidence="3" type="ORF">PanWU01x14_005960</name>
</gene>
<reference evidence="4" key="1">
    <citation type="submission" date="2016-06" db="EMBL/GenBank/DDBJ databases">
        <title>Parallel loss of symbiosis genes in relatives of nitrogen-fixing non-legume Parasponia.</title>
        <authorList>
            <person name="Van Velzen R."/>
            <person name="Holmer R."/>
            <person name="Bu F."/>
            <person name="Rutten L."/>
            <person name="Van Zeijl A."/>
            <person name="Liu W."/>
            <person name="Santuari L."/>
            <person name="Cao Q."/>
            <person name="Sharma T."/>
            <person name="Shen D."/>
            <person name="Roswanjaya Y."/>
            <person name="Wardhani T."/>
            <person name="Kalhor M.S."/>
            <person name="Jansen J."/>
            <person name="Van den Hoogen J."/>
            <person name="Gungor B."/>
            <person name="Hartog M."/>
            <person name="Hontelez J."/>
            <person name="Verver J."/>
            <person name="Yang W.-C."/>
            <person name="Schijlen E."/>
            <person name="Repin R."/>
            <person name="Schilthuizen M."/>
            <person name="Schranz E."/>
            <person name="Heidstra R."/>
            <person name="Miyata K."/>
            <person name="Fedorova E."/>
            <person name="Kohlen W."/>
            <person name="Bisseling T."/>
            <person name="Smit S."/>
            <person name="Geurts R."/>
        </authorList>
    </citation>
    <scope>NUCLEOTIDE SEQUENCE [LARGE SCALE GENOMIC DNA]</scope>
    <source>
        <strain evidence="4">cv. WU1-14</strain>
    </source>
</reference>
<keyword evidence="4" id="KW-1185">Reference proteome</keyword>
<dbReference type="PANTHER" id="PTHR33976:SF8">
    <property type="entry name" value="OS07G0645000 PROTEIN"/>
    <property type="match status" value="1"/>
</dbReference>
<feature type="domain" description="Uncharacterized GPI-anchored protein At5g19230-like" evidence="2">
    <location>
        <begin position="201"/>
        <end position="329"/>
    </location>
</feature>
<comment type="caution">
    <text evidence="3">The sequence shown here is derived from an EMBL/GenBank/DDBJ whole genome shotgun (WGS) entry which is preliminary data.</text>
</comment>
<dbReference type="EMBL" id="JXTB01000002">
    <property type="protein sequence ID" value="PON80146.1"/>
    <property type="molecule type" value="Genomic_DNA"/>
</dbReference>
<protein>
    <recommendedName>
        <fullName evidence="2">Uncharacterized GPI-anchored protein At5g19230-like domain-containing protein</fullName>
    </recommendedName>
</protein>
<dbReference type="STRING" id="3476.A0A2P5E3N3"/>
<organism evidence="3 4">
    <name type="scientific">Parasponia andersonii</name>
    <name type="common">Sponia andersonii</name>
    <dbReference type="NCBI Taxonomy" id="3476"/>
    <lineage>
        <taxon>Eukaryota</taxon>
        <taxon>Viridiplantae</taxon>
        <taxon>Streptophyta</taxon>
        <taxon>Embryophyta</taxon>
        <taxon>Tracheophyta</taxon>
        <taxon>Spermatophyta</taxon>
        <taxon>Magnoliopsida</taxon>
        <taxon>eudicotyledons</taxon>
        <taxon>Gunneridae</taxon>
        <taxon>Pentapetalae</taxon>
        <taxon>rosids</taxon>
        <taxon>fabids</taxon>
        <taxon>Rosales</taxon>
        <taxon>Cannabaceae</taxon>
        <taxon>Parasponia</taxon>
    </lineage>
</organism>
<keyword evidence="1" id="KW-0732">Signal</keyword>
<dbReference type="OrthoDB" id="753138at2759"/>
<sequence>MASWLRSLILPVFLCSVLLLNHSVKCDHGDEDDHLLQSLNAYRAALNLTALVKNDNAECLADKVAEQFQHQPCTNTTGANTVPGTEPQFANYPTLLTKCHLNVSNTRDGAVLPACVPNLDSSLVLTNFTRSQYSDYLNDTKFSGIGIGSENNWIVVVLTTSTPEGSFVPAQNSVDTGNSVNIANFSNGVHLRCFRADNDEEDILLRGINAHRASLKLTQLIENDKAKCFADEFADRFQDQPCTNTTGSIIAPGVQPLFRLSNYPQLLAKCNLSVTNTTDGVVLPICVPRSLPSLALSDIKQSRYSDYLNDTKFNVAGIGSEDDWFVVVLTSNAVVGSPVPAGRTPNIPSTPNTANASNPINKANVVDTVNTVTTENFAPMISFTYHSLYFLIASILLL</sequence>
<proteinExistence type="predicted"/>
<evidence type="ECO:0000313" key="4">
    <source>
        <dbReference type="Proteomes" id="UP000237105"/>
    </source>
</evidence>
<feature type="domain" description="Uncharacterized GPI-anchored protein At5g19230-like" evidence="2">
    <location>
        <begin position="32"/>
        <end position="158"/>
    </location>
</feature>
<dbReference type="InterPro" id="IPR059083">
    <property type="entry name" value="At5g19230_dom"/>
</dbReference>
<dbReference type="PANTHER" id="PTHR33976">
    <property type="entry name" value="OS07G0645000 PROTEIN"/>
    <property type="match status" value="1"/>
</dbReference>
<dbReference type="AlphaFoldDB" id="A0A2P5E3N3"/>
<evidence type="ECO:0000313" key="3">
    <source>
        <dbReference type="EMBL" id="PON80146.1"/>
    </source>
</evidence>
<dbReference type="Pfam" id="PF25884">
    <property type="entry name" value="At5g19230"/>
    <property type="match status" value="2"/>
</dbReference>
<dbReference type="InterPro" id="IPR045285">
    <property type="entry name" value="At5g19230-like"/>
</dbReference>
<feature type="chain" id="PRO_5015160564" description="Uncharacterized GPI-anchored protein At5g19230-like domain-containing protein" evidence="1">
    <location>
        <begin position="27"/>
        <end position="398"/>
    </location>
</feature>
<evidence type="ECO:0000259" key="2">
    <source>
        <dbReference type="Pfam" id="PF25884"/>
    </source>
</evidence>
<dbReference type="Proteomes" id="UP000237105">
    <property type="component" value="Unassembled WGS sequence"/>
</dbReference>
<feature type="signal peptide" evidence="1">
    <location>
        <begin position="1"/>
        <end position="26"/>
    </location>
</feature>
<evidence type="ECO:0000256" key="1">
    <source>
        <dbReference type="SAM" id="SignalP"/>
    </source>
</evidence>
<name>A0A2P5E3N3_PARAD</name>